<comment type="similarity">
    <text evidence="1">Belongs to the SfsA family.</text>
</comment>
<feature type="domain" description="Sugar fermentation stimulation protein C-terminal" evidence="2">
    <location>
        <begin position="96"/>
        <end position="235"/>
    </location>
</feature>
<evidence type="ECO:0000259" key="3">
    <source>
        <dbReference type="Pfam" id="PF17746"/>
    </source>
</evidence>
<dbReference type="NCBIfam" id="TIGR00230">
    <property type="entry name" value="sfsA"/>
    <property type="match status" value="1"/>
</dbReference>
<organism evidence="4 5">
    <name type="scientific">Microcystis panniformis FACHB-1757</name>
    <dbReference type="NCBI Taxonomy" id="1638788"/>
    <lineage>
        <taxon>Bacteria</taxon>
        <taxon>Bacillati</taxon>
        <taxon>Cyanobacteriota</taxon>
        <taxon>Cyanophyceae</taxon>
        <taxon>Oscillatoriophycideae</taxon>
        <taxon>Chroococcales</taxon>
        <taxon>Microcystaceae</taxon>
        <taxon>Microcystis</taxon>
    </lineage>
</organism>
<dbReference type="HAMAP" id="MF_00095">
    <property type="entry name" value="SfsA"/>
    <property type="match status" value="1"/>
</dbReference>
<dbReference type="Gene3D" id="2.40.50.580">
    <property type="match status" value="1"/>
</dbReference>
<dbReference type="PANTHER" id="PTHR30545:SF2">
    <property type="entry name" value="SUGAR FERMENTATION STIMULATION PROTEIN A"/>
    <property type="match status" value="1"/>
</dbReference>
<dbReference type="InterPro" id="IPR040452">
    <property type="entry name" value="SfsA_C"/>
</dbReference>
<evidence type="ECO:0000256" key="1">
    <source>
        <dbReference type="HAMAP-Rule" id="MF_00095"/>
    </source>
</evidence>
<dbReference type="CDD" id="cd22359">
    <property type="entry name" value="SfsA-like_bacterial"/>
    <property type="match status" value="1"/>
</dbReference>
<protein>
    <recommendedName>
        <fullName evidence="1">Sugar fermentation stimulation protein homolog</fullName>
    </recommendedName>
</protein>
<dbReference type="GO" id="GO:0003677">
    <property type="term" value="F:DNA binding"/>
    <property type="evidence" value="ECO:0007669"/>
    <property type="project" value="InterPro"/>
</dbReference>
<keyword evidence="5" id="KW-1185">Reference proteome</keyword>
<name>A0A0K1S530_9CHRO</name>
<accession>A0A0K1S530</accession>
<dbReference type="Pfam" id="PF03749">
    <property type="entry name" value="SfsA"/>
    <property type="match status" value="1"/>
</dbReference>
<dbReference type="AlphaFoldDB" id="A0A0K1S530"/>
<dbReference type="InterPro" id="IPR041465">
    <property type="entry name" value="SfsA_N"/>
</dbReference>
<reference evidence="4 5" key="1">
    <citation type="journal article" date="2016" name="Stand. Genomic Sci.">
        <title>Complete genome sequence and genomic characterization of Microcystis panniformis FACHB 1757 by third-generation sequencing.</title>
        <authorList>
            <person name="Zhang J.Y."/>
            <person name="Guan R."/>
            <person name="Zhang H.J."/>
            <person name="Li H."/>
            <person name="Xiao P."/>
            <person name="Yu G.L."/>
            <person name="Du L."/>
            <person name="Cao D.M."/>
            <person name="Zhu B.C."/>
            <person name="Li R.H."/>
            <person name="Lu Z.H."/>
        </authorList>
    </citation>
    <scope>NUCLEOTIDE SEQUENCE [LARGE SCALE GENOMIC DNA]</scope>
    <source>
        <strain evidence="4 5">FACHB-1757</strain>
    </source>
</reference>
<dbReference type="KEGG" id="mpk:VL20_4206"/>
<dbReference type="Proteomes" id="UP000068167">
    <property type="component" value="Chromosome"/>
</dbReference>
<proteinExistence type="inferred from homology"/>
<evidence type="ECO:0000313" key="5">
    <source>
        <dbReference type="Proteomes" id="UP000068167"/>
    </source>
</evidence>
<dbReference type="EMBL" id="CP011339">
    <property type="protein sequence ID" value="AKV69150.1"/>
    <property type="molecule type" value="Genomic_DNA"/>
</dbReference>
<dbReference type="Gene3D" id="3.40.1350.60">
    <property type="match status" value="1"/>
</dbReference>
<gene>
    <name evidence="1" type="primary">sfsA</name>
    <name evidence="4" type="ORF">VL20_4206</name>
</gene>
<evidence type="ECO:0000259" key="2">
    <source>
        <dbReference type="Pfam" id="PF03749"/>
    </source>
</evidence>
<dbReference type="PATRIC" id="fig|1638788.3.peg.4235"/>
<sequence>MISLGENLMTSLLVHTYPSLVKGILIKRYKRFFADIQLDNGELITAHCANTGPMTDVCVEGQPVYLSRSDNPKRKLAYTWEMIQLGETWVGVNTNLPNQVVKNALLSGVFPDLLKNDTEVRSEVAYGQNNGSRIDFLLTHGDNSLTYIEVKNTTWNQGETALFPDTVTTRGQKHLQELMALLPAAEAIMLYFINRGDCDRFAPGDSKDAKYGQLLRQAVAKGVKVLPCRLQVTPTGIYYLGLAELQL</sequence>
<dbReference type="Pfam" id="PF17746">
    <property type="entry name" value="SfsA_N"/>
    <property type="match status" value="1"/>
</dbReference>
<evidence type="ECO:0000313" key="4">
    <source>
        <dbReference type="EMBL" id="AKV69150.1"/>
    </source>
</evidence>
<dbReference type="PANTHER" id="PTHR30545">
    <property type="entry name" value="SUGAR FERMENTATION STIMULATION PROTEIN A"/>
    <property type="match status" value="1"/>
</dbReference>
<dbReference type="InterPro" id="IPR005224">
    <property type="entry name" value="SfsA"/>
</dbReference>
<feature type="domain" description="SfsA N-terminal OB" evidence="3">
    <location>
        <begin position="26"/>
        <end position="92"/>
    </location>
</feature>